<protein>
    <submittedName>
        <fullName evidence="3">Uncharacterized protein</fullName>
    </submittedName>
</protein>
<dbReference type="EMBL" id="AGNK02003866">
    <property type="status" value="NOT_ANNOTATED_CDS"/>
    <property type="molecule type" value="Genomic_DNA"/>
</dbReference>
<name>K3YJX2_SETIT</name>
<organism evidence="3 4">
    <name type="scientific">Setaria italica</name>
    <name type="common">Foxtail millet</name>
    <name type="synonym">Panicum italicum</name>
    <dbReference type="NCBI Taxonomy" id="4555"/>
    <lineage>
        <taxon>Eukaryota</taxon>
        <taxon>Viridiplantae</taxon>
        <taxon>Streptophyta</taxon>
        <taxon>Embryophyta</taxon>
        <taxon>Tracheophyta</taxon>
        <taxon>Spermatophyta</taxon>
        <taxon>Magnoliopsida</taxon>
        <taxon>Liliopsida</taxon>
        <taxon>Poales</taxon>
        <taxon>Poaceae</taxon>
        <taxon>PACMAD clade</taxon>
        <taxon>Panicoideae</taxon>
        <taxon>Panicodae</taxon>
        <taxon>Paniceae</taxon>
        <taxon>Cenchrinae</taxon>
        <taxon>Setaria</taxon>
    </lineage>
</organism>
<proteinExistence type="predicted"/>
<dbReference type="Proteomes" id="UP000004995">
    <property type="component" value="Unassembled WGS sequence"/>
</dbReference>
<keyword evidence="4" id="KW-1185">Reference proteome</keyword>
<feature type="chain" id="PRO_5010126899" evidence="2">
    <location>
        <begin position="21"/>
        <end position="170"/>
    </location>
</feature>
<feature type="signal peptide" evidence="2">
    <location>
        <begin position="1"/>
        <end position="20"/>
    </location>
</feature>
<reference evidence="4" key="1">
    <citation type="journal article" date="2012" name="Nat. Biotechnol.">
        <title>Reference genome sequence of the model plant Setaria.</title>
        <authorList>
            <person name="Bennetzen J.L."/>
            <person name="Schmutz J."/>
            <person name="Wang H."/>
            <person name="Percifield R."/>
            <person name="Hawkins J."/>
            <person name="Pontaroli A.C."/>
            <person name="Estep M."/>
            <person name="Feng L."/>
            <person name="Vaughn J.N."/>
            <person name="Grimwood J."/>
            <person name="Jenkins J."/>
            <person name="Barry K."/>
            <person name="Lindquist E."/>
            <person name="Hellsten U."/>
            <person name="Deshpande S."/>
            <person name="Wang X."/>
            <person name="Wu X."/>
            <person name="Mitros T."/>
            <person name="Triplett J."/>
            <person name="Yang X."/>
            <person name="Ye C.Y."/>
            <person name="Mauro-Herrera M."/>
            <person name="Wang L."/>
            <person name="Li P."/>
            <person name="Sharma M."/>
            <person name="Sharma R."/>
            <person name="Ronald P.C."/>
            <person name="Panaud O."/>
            <person name="Kellogg E.A."/>
            <person name="Brutnell T.P."/>
            <person name="Doust A.N."/>
            <person name="Tuskan G.A."/>
            <person name="Rokhsar D."/>
            <person name="Devos K.M."/>
        </authorList>
    </citation>
    <scope>NUCLEOTIDE SEQUENCE [LARGE SCALE GENOMIC DNA]</scope>
    <source>
        <strain evidence="4">cv. Yugu1</strain>
    </source>
</reference>
<evidence type="ECO:0000256" key="1">
    <source>
        <dbReference type="SAM" id="MobiDB-lite"/>
    </source>
</evidence>
<keyword evidence="2" id="KW-0732">Signal</keyword>
<feature type="compositionally biased region" description="Basic residues" evidence="1">
    <location>
        <begin position="65"/>
        <end position="74"/>
    </location>
</feature>
<dbReference type="Gramene" id="KQL01867">
    <property type="protein sequence ID" value="KQL01867"/>
    <property type="gene ID" value="SETIT_014541mg"/>
</dbReference>
<evidence type="ECO:0000313" key="3">
    <source>
        <dbReference type="EnsemblPlants" id="KQL01867"/>
    </source>
</evidence>
<dbReference type="HOGENOM" id="CLU_1573346_0_0_1"/>
<feature type="region of interest" description="Disordered" evidence="1">
    <location>
        <begin position="36"/>
        <end position="83"/>
    </location>
</feature>
<evidence type="ECO:0000313" key="4">
    <source>
        <dbReference type="Proteomes" id="UP000004995"/>
    </source>
</evidence>
<reference evidence="3" key="2">
    <citation type="submission" date="2018-08" db="UniProtKB">
        <authorList>
            <consortium name="EnsemblPlants"/>
        </authorList>
    </citation>
    <scope>IDENTIFICATION</scope>
    <source>
        <strain evidence="3">Yugu1</strain>
    </source>
</reference>
<dbReference type="AlphaFoldDB" id="K3YJX2"/>
<evidence type="ECO:0000256" key="2">
    <source>
        <dbReference type="SAM" id="SignalP"/>
    </source>
</evidence>
<dbReference type="InParanoid" id="K3YJX2"/>
<dbReference type="EnsemblPlants" id="KQL01867">
    <property type="protein sequence ID" value="KQL01867"/>
    <property type="gene ID" value="SETIT_014541mg"/>
</dbReference>
<accession>K3YJX2</accession>
<sequence>MGTWAAHLPSPYLFAMLCSAQSLKLRQAQDVERLDQSPAATEMACPPPARRSGDGEVCRAAGSAQRRRRGLPRRRLAEAGGRPHLQQLEPEEELPGRLVLLLDPPHLAVDRRRLRLILLRLQNAPFTFLRHPPLPLKHLALKNFWLCCFQGLGEGQLMVGIAYGLGLDRS</sequence>